<keyword evidence="5 12" id="KW-0028">Amino-acid biosynthesis</keyword>
<dbReference type="InterPro" id="IPR001926">
    <property type="entry name" value="TrpB-like_PALP"/>
</dbReference>
<feature type="domain" description="ACT-like" evidence="13">
    <location>
        <begin position="416"/>
        <end position="487"/>
    </location>
</feature>
<keyword evidence="7" id="KW-0677">Repeat</keyword>
<dbReference type="GO" id="GO:0030170">
    <property type="term" value="F:pyridoxal phosphate binding"/>
    <property type="evidence" value="ECO:0007669"/>
    <property type="project" value="InterPro"/>
</dbReference>
<evidence type="ECO:0000256" key="7">
    <source>
        <dbReference type="ARBA" id="ARBA00022737"/>
    </source>
</evidence>
<dbReference type="InterPro" id="IPR050147">
    <property type="entry name" value="Ser/Thr_Dehydratase"/>
</dbReference>
<dbReference type="PROSITE" id="PS51672">
    <property type="entry name" value="ACT_LIKE"/>
    <property type="match status" value="2"/>
</dbReference>
<keyword evidence="9 12" id="KW-0456">Lyase</keyword>
<keyword evidence="10 12" id="KW-0100">Branched-chain amino acid biosynthesis</keyword>
<name>A0A7V5NWA3_9PROT</name>
<evidence type="ECO:0000256" key="11">
    <source>
        <dbReference type="ARBA" id="ARBA00025527"/>
    </source>
</evidence>
<keyword evidence="6 12" id="KW-0412">Isoleucine biosynthesis</keyword>
<dbReference type="Gene3D" id="3.40.1020.10">
    <property type="entry name" value="Biosynthetic Threonine Deaminase, Domain 3"/>
    <property type="match status" value="1"/>
</dbReference>
<feature type="non-terminal residue" evidence="14">
    <location>
        <position position="502"/>
    </location>
</feature>
<comment type="pathway">
    <text evidence="3 12">Amino-acid biosynthesis; L-isoleucine biosynthesis; 2-oxobutanoate from L-threonine: step 1/1.</text>
</comment>
<dbReference type="GO" id="GO:0006567">
    <property type="term" value="P:L-threonine catabolic process"/>
    <property type="evidence" value="ECO:0007669"/>
    <property type="project" value="TreeGrafter"/>
</dbReference>
<gene>
    <name evidence="12 14" type="primary">ilvA</name>
    <name evidence="14" type="ORF">ENK01_00760</name>
</gene>
<dbReference type="PANTHER" id="PTHR48078">
    <property type="entry name" value="THREONINE DEHYDRATASE, MITOCHONDRIAL-RELATED"/>
    <property type="match status" value="1"/>
</dbReference>
<evidence type="ECO:0000256" key="5">
    <source>
        <dbReference type="ARBA" id="ARBA00022605"/>
    </source>
</evidence>
<comment type="similarity">
    <text evidence="4 12">Belongs to the serine/threonine dehydratase family.</text>
</comment>
<dbReference type="CDD" id="cd04906">
    <property type="entry name" value="ACT_ThrD-I_1"/>
    <property type="match status" value="1"/>
</dbReference>
<dbReference type="FunFam" id="3.40.50.1100:FF:000005">
    <property type="entry name" value="Threonine dehydratase catabolic"/>
    <property type="match status" value="1"/>
</dbReference>
<dbReference type="InterPro" id="IPR038110">
    <property type="entry name" value="TD_ACT-like_sf"/>
</dbReference>
<dbReference type="PANTHER" id="PTHR48078:SF11">
    <property type="entry name" value="THREONINE DEHYDRATASE, MITOCHONDRIAL"/>
    <property type="match status" value="1"/>
</dbReference>
<protein>
    <recommendedName>
        <fullName evidence="12">L-threonine dehydratase</fullName>
        <ecNumber evidence="12">4.3.1.19</ecNumber>
    </recommendedName>
    <alternativeName>
        <fullName evidence="12">Threonine deaminase</fullName>
    </alternativeName>
</protein>
<dbReference type="InterPro" id="IPR036052">
    <property type="entry name" value="TrpB-like_PALP_sf"/>
</dbReference>
<feature type="domain" description="ACT-like" evidence="13">
    <location>
        <begin position="322"/>
        <end position="393"/>
    </location>
</feature>
<dbReference type="Gene3D" id="3.40.50.1100">
    <property type="match status" value="2"/>
</dbReference>
<comment type="cofactor">
    <cofactor evidence="2 12">
        <name>pyridoxal 5'-phosphate</name>
        <dbReference type="ChEBI" id="CHEBI:597326"/>
    </cofactor>
</comment>
<keyword evidence="8 12" id="KW-0663">Pyridoxal phosphate</keyword>
<dbReference type="GO" id="GO:0004794">
    <property type="term" value="F:threonine deaminase activity"/>
    <property type="evidence" value="ECO:0007669"/>
    <property type="project" value="UniProtKB-UniRule"/>
</dbReference>
<comment type="catalytic activity">
    <reaction evidence="1 12">
        <text>L-threonine = 2-oxobutanoate + NH4(+)</text>
        <dbReference type="Rhea" id="RHEA:22108"/>
        <dbReference type="ChEBI" id="CHEBI:16763"/>
        <dbReference type="ChEBI" id="CHEBI:28938"/>
        <dbReference type="ChEBI" id="CHEBI:57926"/>
        <dbReference type="EC" id="4.3.1.19"/>
    </reaction>
</comment>
<dbReference type="CDD" id="cd04907">
    <property type="entry name" value="ACT_ThrD-I_2"/>
    <property type="match status" value="1"/>
</dbReference>
<dbReference type="EMBL" id="DROP01000052">
    <property type="protein sequence ID" value="HHI88457.1"/>
    <property type="molecule type" value="Genomic_DNA"/>
</dbReference>
<proteinExistence type="inferred from homology"/>
<dbReference type="CDD" id="cd01562">
    <property type="entry name" value="Thr-dehyd"/>
    <property type="match status" value="1"/>
</dbReference>
<dbReference type="Pfam" id="PF00585">
    <property type="entry name" value="Thr_dehydrat_C"/>
    <property type="match status" value="2"/>
</dbReference>
<dbReference type="InterPro" id="IPR000634">
    <property type="entry name" value="Ser/Thr_deHydtase_PyrdxlP-BS"/>
</dbReference>
<evidence type="ECO:0000256" key="4">
    <source>
        <dbReference type="ARBA" id="ARBA00010869"/>
    </source>
</evidence>
<dbReference type="NCBIfam" id="TIGR01124">
    <property type="entry name" value="ilvA_2Cterm"/>
    <property type="match status" value="1"/>
</dbReference>
<evidence type="ECO:0000256" key="9">
    <source>
        <dbReference type="ARBA" id="ARBA00023239"/>
    </source>
</evidence>
<dbReference type="NCBIfam" id="NF006674">
    <property type="entry name" value="PRK09224.1"/>
    <property type="match status" value="1"/>
</dbReference>
<dbReference type="PROSITE" id="PS00165">
    <property type="entry name" value="DEHYDRATASE_SER_THR"/>
    <property type="match status" value="1"/>
</dbReference>
<dbReference type="GO" id="GO:0006565">
    <property type="term" value="P:L-serine catabolic process"/>
    <property type="evidence" value="ECO:0007669"/>
    <property type="project" value="TreeGrafter"/>
</dbReference>
<evidence type="ECO:0000256" key="3">
    <source>
        <dbReference type="ARBA" id="ARBA00004810"/>
    </source>
</evidence>
<evidence type="ECO:0000256" key="2">
    <source>
        <dbReference type="ARBA" id="ARBA00001933"/>
    </source>
</evidence>
<evidence type="ECO:0000256" key="1">
    <source>
        <dbReference type="ARBA" id="ARBA00001274"/>
    </source>
</evidence>
<evidence type="ECO:0000256" key="12">
    <source>
        <dbReference type="RuleBase" id="RU362012"/>
    </source>
</evidence>
<dbReference type="AlphaFoldDB" id="A0A7V5NWA3"/>
<organism evidence="14">
    <name type="scientific">Hellea balneolensis</name>
    <dbReference type="NCBI Taxonomy" id="287478"/>
    <lineage>
        <taxon>Bacteria</taxon>
        <taxon>Pseudomonadati</taxon>
        <taxon>Pseudomonadota</taxon>
        <taxon>Alphaproteobacteria</taxon>
        <taxon>Maricaulales</taxon>
        <taxon>Robiginitomaculaceae</taxon>
        <taxon>Hellea</taxon>
    </lineage>
</organism>
<dbReference type="EC" id="4.3.1.19" evidence="12"/>
<reference evidence="14" key="1">
    <citation type="journal article" date="2020" name="mSystems">
        <title>Genome- and Community-Level Interaction Insights into Carbon Utilization and Element Cycling Functions of Hydrothermarchaeota in Hydrothermal Sediment.</title>
        <authorList>
            <person name="Zhou Z."/>
            <person name="Liu Y."/>
            <person name="Xu W."/>
            <person name="Pan J."/>
            <person name="Luo Z.H."/>
            <person name="Li M."/>
        </authorList>
    </citation>
    <scope>NUCLEOTIDE SEQUENCE [LARGE SCALE GENOMIC DNA]</scope>
    <source>
        <strain evidence="14">HyVt-538</strain>
    </source>
</reference>
<accession>A0A7V5NWA3</accession>
<dbReference type="InterPro" id="IPR005787">
    <property type="entry name" value="Thr_deHydtase_biosynth"/>
</dbReference>
<dbReference type="GO" id="GO:0003941">
    <property type="term" value="F:L-serine ammonia-lyase activity"/>
    <property type="evidence" value="ECO:0007669"/>
    <property type="project" value="TreeGrafter"/>
</dbReference>
<evidence type="ECO:0000259" key="13">
    <source>
        <dbReference type="PROSITE" id="PS51672"/>
    </source>
</evidence>
<dbReference type="InterPro" id="IPR001721">
    <property type="entry name" value="TD_ACT-like"/>
</dbReference>
<evidence type="ECO:0000313" key="14">
    <source>
        <dbReference type="EMBL" id="HHI88457.1"/>
    </source>
</evidence>
<dbReference type="UniPathway" id="UPA00047">
    <property type="reaction ID" value="UER00054"/>
</dbReference>
<comment type="subunit">
    <text evidence="12">Homotetramer.</text>
</comment>
<dbReference type="SUPFAM" id="SSF53686">
    <property type="entry name" value="Tryptophan synthase beta subunit-like PLP-dependent enzymes"/>
    <property type="match status" value="1"/>
</dbReference>
<dbReference type="SUPFAM" id="SSF55021">
    <property type="entry name" value="ACT-like"/>
    <property type="match status" value="2"/>
</dbReference>
<comment type="caution">
    <text evidence="14">The sequence shown here is derived from an EMBL/GenBank/DDBJ whole genome shotgun (WGS) entry which is preliminary data.</text>
</comment>
<dbReference type="Pfam" id="PF00291">
    <property type="entry name" value="PALP"/>
    <property type="match status" value="1"/>
</dbReference>
<sequence>MSAKLEHITALIKTARVTPLARHTPLQEVTPGLYLKREDMQSVFSFKIRGAANRIAHLGADDKQNGVVCASAGNHAQGVARAARKAGIKATIFMPVTTPSIKSEAVRALGGHVRLVGDNYDAACAAAEDYARKSGATFIHPFDDDLVIAGQGTIGREILNDLSEPPAAIYIPVGGGGLLAGVGAWIRTYSPNTCIIAVEPEGAATLNASLKAGHGVSLNRVDGFADGVAVKRIGRRTLAMAKAIDPESLLVSNDEISAAVKYIFNKTRTVVEPAGALALAGALKNEQQKDGPVVVIVSGANVNFDRIGHMVERAELGAGGEILFAATLPERPGAFLKFCEALGQHAVTEFNYRYGDPGVAHVLVGIKISTPQEGETVLANIRAAGMAVTDFTHSHLAKEHIRHMVGGRSDASVPEQVYSFQFPERPGALKDFLLALQGRWNISLFHYRNHGAAIGQVLCGFQTPKGDVDALEASLRATGFAMQCVTMDKAVQAFLLTRHQQR</sequence>
<dbReference type="InterPro" id="IPR045865">
    <property type="entry name" value="ACT-like_dom_sf"/>
</dbReference>
<evidence type="ECO:0000256" key="10">
    <source>
        <dbReference type="ARBA" id="ARBA00023304"/>
    </source>
</evidence>
<evidence type="ECO:0000256" key="8">
    <source>
        <dbReference type="ARBA" id="ARBA00022898"/>
    </source>
</evidence>
<evidence type="ECO:0000256" key="6">
    <source>
        <dbReference type="ARBA" id="ARBA00022624"/>
    </source>
</evidence>
<comment type="function">
    <text evidence="11 12">Catalyzes the anaerobic formation of alpha-ketobutyrate and ammonia from threonine in a two-step reaction. The first step involved a dehydration of threonine and a production of enamine intermediates (aminocrotonate), which tautomerizes to its imine form (iminobutyrate). Both intermediates are unstable and short-lived. The second step is the nonenzymatic hydrolysis of the enamine/imine intermediates to form 2-ketobutyrate and free ammonia. In the low water environment of the cell, the second step is accelerated by RidA.</text>
</comment>
<dbReference type="GO" id="GO:0009097">
    <property type="term" value="P:isoleucine biosynthetic process"/>
    <property type="evidence" value="ECO:0007669"/>
    <property type="project" value="UniProtKB-UniRule"/>
</dbReference>
<dbReference type="Proteomes" id="UP000885806">
    <property type="component" value="Unassembled WGS sequence"/>
</dbReference>